<dbReference type="InterPro" id="IPR013870">
    <property type="entry name" value="Ribosomal_mL54"/>
</dbReference>
<dbReference type="GeneID" id="37024764"/>
<dbReference type="PANTHER" id="PTHR28595:SF1">
    <property type="entry name" value="LARGE RIBOSOMAL SUBUNIT PROTEIN ML54"/>
    <property type="match status" value="1"/>
</dbReference>
<evidence type="ECO:0000256" key="3">
    <source>
        <dbReference type="ARBA" id="ARBA00022980"/>
    </source>
</evidence>
<dbReference type="Pfam" id="PF08561">
    <property type="entry name" value="Ribosomal_L37"/>
    <property type="match status" value="1"/>
</dbReference>
<comment type="subcellular location">
    <subcellularLocation>
        <location evidence="1">Mitochondrion</location>
    </subcellularLocation>
</comment>
<dbReference type="STRING" id="1280837.A0A316VHG4"/>
<keyword evidence="3" id="KW-0689">Ribosomal protein</keyword>
<feature type="region of interest" description="Disordered" evidence="8">
    <location>
        <begin position="1"/>
        <end position="74"/>
    </location>
</feature>
<proteinExistence type="inferred from homology"/>
<comment type="similarity">
    <text evidence="6">Belongs to the mitochondrion-specific ribosomal protein mL54 family.</text>
</comment>
<evidence type="ECO:0000256" key="7">
    <source>
        <dbReference type="ARBA" id="ARBA00035179"/>
    </source>
</evidence>
<evidence type="ECO:0000313" key="9">
    <source>
        <dbReference type="EMBL" id="PWN36986.1"/>
    </source>
</evidence>
<evidence type="ECO:0000256" key="8">
    <source>
        <dbReference type="SAM" id="MobiDB-lite"/>
    </source>
</evidence>
<dbReference type="OrthoDB" id="10252718at2759"/>
<feature type="compositionally biased region" description="Low complexity" evidence="8">
    <location>
        <begin position="1"/>
        <end position="20"/>
    </location>
</feature>
<organism evidence="9 10">
    <name type="scientific">Meira miltonrushii</name>
    <dbReference type="NCBI Taxonomy" id="1280837"/>
    <lineage>
        <taxon>Eukaryota</taxon>
        <taxon>Fungi</taxon>
        <taxon>Dikarya</taxon>
        <taxon>Basidiomycota</taxon>
        <taxon>Ustilaginomycotina</taxon>
        <taxon>Exobasidiomycetes</taxon>
        <taxon>Exobasidiales</taxon>
        <taxon>Brachybasidiaceae</taxon>
        <taxon>Meira</taxon>
    </lineage>
</organism>
<evidence type="ECO:0000256" key="2">
    <source>
        <dbReference type="ARBA" id="ARBA00022946"/>
    </source>
</evidence>
<sequence>MIARISTHAARTASRSARSTCQPPAVTVLQSRTFASSSSISNKPSSPQQQQQASTSKGKSAGASETSVSLSSCPEGTTLSGLNIFKDRADPVALPDDQYPNWLWTILEEGKKSATGAILESTEGMTKGEARAAEKRNLRAIRAAHRAKERISSQKANVATEKGSPAGGGLNATGQQAQGITTEAKGSAEALAANAAAIVQDPEVSEMEAKRNLRKANRANIKASNFVKSQ</sequence>
<feature type="region of interest" description="Disordered" evidence="8">
    <location>
        <begin position="149"/>
        <end position="181"/>
    </location>
</feature>
<dbReference type="AlphaFoldDB" id="A0A316VHG4"/>
<protein>
    <recommendedName>
        <fullName evidence="7">Large ribosomal subunit protein mL54</fullName>
    </recommendedName>
</protein>
<reference evidence="9 10" key="1">
    <citation type="journal article" date="2018" name="Mol. Biol. Evol.">
        <title>Broad Genomic Sampling Reveals a Smut Pathogenic Ancestry of the Fungal Clade Ustilaginomycotina.</title>
        <authorList>
            <person name="Kijpornyongpan T."/>
            <person name="Mondo S.J."/>
            <person name="Barry K."/>
            <person name="Sandor L."/>
            <person name="Lee J."/>
            <person name="Lipzen A."/>
            <person name="Pangilinan J."/>
            <person name="LaButti K."/>
            <person name="Hainaut M."/>
            <person name="Henrissat B."/>
            <person name="Grigoriev I.V."/>
            <person name="Spatafora J.W."/>
            <person name="Aime M.C."/>
        </authorList>
    </citation>
    <scope>NUCLEOTIDE SEQUENCE [LARGE SCALE GENOMIC DNA]</scope>
    <source>
        <strain evidence="9 10">MCA 3882</strain>
    </source>
</reference>
<keyword evidence="5" id="KW-0687">Ribonucleoprotein</keyword>
<feature type="compositionally biased region" description="Low complexity" evidence="8">
    <location>
        <begin position="35"/>
        <end position="64"/>
    </location>
</feature>
<name>A0A316VHG4_9BASI</name>
<dbReference type="EMBL" id="KZ819602">
    <property type="protein sequence ID" value="PWN36986.1"/>
    <property type="molecule type" value="Genomic_DNA"/>
</dbReference>
<evidence type="ECO:0000256" key="1">
    <source>
        <dbReference type="ARBA" id="ARBA00004173"/>
    </source>
</evidence>
<evidence type="ECO:0000313" key="10">
    <source>
        <dbReference type="Proteomes" id="UP000245771"/>
    </source>
</evidence>
<keyword evidence="4" id="KW-0496">Mitochondrion</keyword>
<dbReference type="GO" id="GO:0005762">
    <property type="term" value="C:mitochondrial large ribosomal subunit"/>
    <property type="evidence" value="ECO:0007669"/>
    <property type="project" value="TreeGrafter"/>
</dbReference>
<evidence type="ECO:0000256" key="6">
    <source>
        <dbReference type="ARBA" id="ARBA00033752"/>
    </source>
</evidence>
<evidence type="ECO:0000256" key="4">
    <source>
        <dbReference type="ARBA" id="ARBA00023128"/>
    </source>
</evidence>
<keyword evidence="2" id="KW-0809">Transit peptide</keyword>
<dbReference type="RefSeq" id="XP_025357288.1">
    <property type="nucleotide sequence ID" value="XM_025502983.1"/>
</dbReference>
<gene>
    <name evidence="9" type="ORF">FA14DRAFT_8471</name>
</gene>
<keyword evidence="10" id="KW-1185">Reference proteome</keyword>
<dbReference type="Proteomes" id="UP000245771">
    <property type="component" value="Unassembled WGS sequence"/>
</dbReference>
<dbReference type="PANTHER" id="PTHR28595">
    <property type="entry name" value="39S RIBOSOMAL PROTEIN L54, MITOCHONDRIAL"/>
    <property type="match status" value="1"/>
</dbReference>
<accession>A0A316VHG4</accession>
<dbReference type="InParanoid" id="A0A316VHG4"/>
<feature type="compositionally biased region" description="Polar residues" evidence="8">
    <location>
        <begin position="65"/>
        <end position="74"/>
    </location>
</feature>
<feature type="compositionally biased region" description="Polar residues" evidence="8">
    <location>
        <begin position="172"/>
        <end position="181"/>
    </location>
</feature>
<dbReference type="GO" id="GO:0003735">
    <property type="term" value="F:structural constituent of ribosome"/>
    <property type="evidence" value="ECO:0007669"/>
    <property type="project" value="TreeGrafter"/>
</dbReference>
<evidence type="ECO:0000256" key="5">
    <source>
        <dbReference type="ARBA" id="ARBA00023274"/>
    </source>
</evidence>